<dbReference type="InterPro" id="IPR050660">
    <property type="entry name" value="NEK_Ser/Thr_kinase"/>
</dbReference>
<evidence type="ECO:0000256" key="5">
    <source>
        <dbReference type="ARBA" id="ARBA00022777"/>
    </source>
</evidence>
<dbReference type="GO" id="GO:0004674">
    <property type="term" value="F:protein serine/threonine kinase activity"/>
    <property type="evidence" value="ECO:0007669"/>
    <property type="project" value="UniProtKB-KW"/>
</dbReference>
<reference evidence="11 12" key="1">
    <citation type="submission" date="2015-11" db="EMBL/GenBank/DDBJ databases">
        <title>Long Read and Single Molecule DNA Sequencing Simplifies Genome Assembly and TAL Effector Gene Analysis of Xanthomonas translucens.</title>
        <authorList>
            <person name="Peng Z."/>
            <person name="Hu Y."/>
            <person name="Xie J."/>
            <person name="Potnis N."/>
            <person name="Akhunova A."/>
            <person name="Jones J."/>
            <person name="Liu Z."/>
            <person name="White F."/>
            <person name="Liu S."/>
        </authorList>
    </citation>
    <scope>NUCLEOTIDE SEQUENCE [LARGE SCALE GENOMIC DNA]</scope>
    <source>
        <strain evidence="11 12">B1</strain>
    </source>
</reference>
<keyword evidence="6 7" id="KW-0067">ATP-binding</keyword>
<gene>
    <name evidence="11" type="ORF">ATB53_13330</name>
</gene>
<dbReference type="PANTHER" id="PTHR43671">
    <property type="entry name" value="SERINE/THREONINE-PROTEIN KINASE NEK"/>
    <property type="match status" value="1"/>
</dbReference>
<keyword evidence="11" id="KW-0723">Serine/threonine-protein kinase</keyword>
<evidence type="ECO:0000256" key="7">
    <source>
        <dbReference type="PROSITE-ProRule" id="PRU10141"/>
    </source>
</evidence>
<dbReference type="PROSITE" id="PS50011">
    <property type="entry name" value="PROTEIN_KINASE_DOM"/>
    <property type="match status" value="1"/>
</dbReference>
<dbReference type="Pfam" id="PF00069">
    <property type="entry name" value="Pkinase"/>
    <property type="match status" value="1"/>
</dbReference>
<dbReference type="Gene3D" id="1.10.510.10">
    <property type="entry name" value="Transferase(Phosphotransferase) domain 1"/>
    <property type="match status" value="1"/>
</dbReference>
<evidence type="ECO:0000256" key="6">
    <source>
        <dbReference type="ARBA" id="ARBA00022840"/>
    </source>
</evidence>
<evidence type="ECO:0000256" key="3">
    <source>
        <dbReference type="ARBA" id="ARBA00022679"/>
    </source>
</evidence>
<keyword evidence="9" id="KW-0472">Membrane</keyword>
<sequence length="948" mass="102158">MTEPDDAAFAGPRGAATDATRVAPLSTRREPVDAAAQVGSEGVADDPDATRVAPISVEPSVPDSATHSSWQRLGRLPGDAVVGIGTMLKGRFLLEREIGRGGMGVVYLARDERKVEARDRDPYIAVKVLNDEFRQHPHALIALQRESRRAQHLAHDHIVRVYDFDKDGAIVFMTMEYVQGSDLRSLIRARHGNGLPMAQAWPLIAGMGQALRRAHAAGIVHSDFKPGNVMVDENTVAKVFDFGIARAAKLAGADASDDRTLFDATSLGAMTPAYASPEMLDGREPAFADDVYAFGCVVYELLAGRHPFDKRTGAQAREQGLQPAPLPGLDRRGNRALRRALAFDARQRPDMATLLAQLRPRTRRERWLRRAGVGLLALALVVVVAAVLHLQRQRQQVAQVLDGLAPGSAQRFVDETRAARALAALDSDERQRLILDHSAALEAFLLARLDAYWQPGQGRLDYASAQRLFALRERWRLFSPQLEARRAGIRQQRDLLLNALDTRLSRAVAEGRLSEDQPDNVVMLMTRIRALAPDSGLARQPELELRYERALEDALERGDRTAARRWLDSGRKAFPASTRLPAYAAQLSVGAAPTRAVARDGKALAEAEVASRIESMRTAAAAHDVAKVRDLLAQIAALRPDHPLLAGAGRQMLVDAYLGRARALALEGRWDAAAATTREGVSVAPAPSLRQADARYAFAVDLLRVAATPDAAAMPALRARARRLRAQDAAGYRRFATDLAGQARSRAAAALLARLQQAEPQTQRNTADACRIPGIVGSGRACADDLGAQGRGPALVVLPSPSGGALAMMRNEISVADIAAFCSATQGCKLPRQARPQAAAERMSIDLVERYARWLSEASGYTYRLPRDAQWLHAALAGGSSGACEKAVSNRWGLLNMAGGVGEWVRDGASIRVRGGEGDKDACAGSGGKAGDGNAARGIGARLVRDVK</sequence>
<evidence type="ECO:0000313" key="12">
    <source>
        <dbReference type="Proteomes" id="UP000055854"/>
    </source>
</evidence>
<dbReference type="PROSITE" id="PS00107">
    <property type="entry name" value="PROTEIN_KINASE_ATP"/>
    <property type="match status" value="1"/>
</dbReference>
<dbReference type="PROSITE" id="PS00108">
    <property type="entry name" value="PROTEIN_KINASE_ST"/>
    <property type="match status" value="1"/>
</dbReference>
<dbReference type="GO" id="GO:0005524">
    <property type="term" value="F:ATP binding"/>
    <property type="evidence" value="ECO:0007669"/>
    <property type="project" value="UniProtKB-UniRule"/>
</dbReference>
<evidence type="ECO:0000256" key="1">
    <source>
        <dbReference type="ARBA" id="ARBA00010886"/>
    </source>
</evidence>
<dbReference type="RefSeq" id="WP_060748071.1">
    <property type="nucleotide sequence ID" value="NZ_CP089999.1"/>
</dbReference>
<keyword evidence="4 7" id="KW-0547">Nucleotide-binding</keyword>
<protein>
    <recommendedName>
        <fullName evidence="2">non-specific serine/threonine protein kinase</fullName>
        <ecNumber evidence="2">2.7.11.1</ecNumber>
    </recommendedName>
</protein>
<keyword evidence="3" id="KW-0808">Transferase</keyword>
<feature type="binding site" evidence="7">
    <location>
        <position position="127"/>
    </location>
    <ligand>
        <name>ATP</name>
        <dbReference type="ChEBI" id="CHEBI:30616"/>
    </ligand>
</feature>
<proteinExistence type="inferred from homology"/>
<evidence type="ECO:0000313" key="11">
    <source>
        <dbReference type="EMBL" id="KWV14587.1"/>
    </source>
</evidence>
<dbReference type="CDD" id="cd14014">
    <property type="entry name" value="STKc_PknB_like"/>
    <property type="match status" value="1"/>
</dbReference>
<evidence type="ECO:0000256" key="4">
    <source>
        <dbReference type="ARBA" id="ARBA00022741"/>
    </source>
</evidence>
<name>A0A125PVX1_XANCT</name>
<keyword evidence="9" id="KW-1133">Transmembrane helix</keyword>
<dbReference type="EMBL" id="LNTA01000090">
    <property type="protein sequence ID" value="KWV14587.1"/>
    <property type="molecule type" value="Genomic_DNA"/>
</dbReference>
<dbReference type="InterPro" id="IPR017441">
    <property type="entry name" value="Protein_kinase_ATP_BS"/>
</dbReference>
<dbReference type="PANTHER" id="PTHR43671:SF13">
    <property type="entry name" value="SERINE_THREONINE-PROTEIN KINASE NEK2"/>
    <property type="match status" value="1"/>
</dbReference>
<dbReference type="Gene3D" id="3.30.200.20">
    <property type="entry name" value="Phosphorylase Kinase, domain 1"/>
    <property type="match status" value="1"/>
</dbReference>
<feature type="transmembrane region" description="Helical" evidence="9">
    <location>
        <begin position="367"/>
        <end position="390"/>
    </location>
</feature>
<dbReference type="InterPro" id="IPR008271">
    <property type="entry name" value="Ser/Thr_kinase_AS"/>
</dbReference>
<evidence type="ECO:0000256" key="9">
    <source>
        <dbReference type="SAM" id="Phobius"/>
    </source>
</evidence>
<dbReference type="InterPro" id="IPR016187">
    <property type="entry name" value="CTDL_fold"/>
</dbReference>
<dbReference type="Proteomes" id="UP000055854">
    <property type="component" value="Unassembled WGS sequence"/>
</dbReference>
<keyword evidence="5 11" id="KW-0418">Kinase</keyword>
<dbReference type="OrthoDB" id="9801841at2"/>
<dbReference type="SUPFAM" id="SSF56112">
    <property type="entry name" value="Protein kinase-like (PK-like)"/>
    <property type="match status" value="1"/>
</dbReference>
<dbReference type="SUPFAM" id="SSF56436">
    <property type="entry name" value="C-type lectin-like"/>
    <property type="match status" value="1"/>
</dbReference>
<feature type="domain" description="Protein kinase" evidence="10">
    <location>
        <begin position="92"/>
        <end position="368"/>
    </location>
</feature>
<dbReference type="InterPro" id="IPR011009">
    <property type="entry name" value="Kinase-like_dom_sf"/>
</dbReference>
<dbReference type="InterPro" id="IPR000719">
    <property type="entry name" value="Prot_kinase_dom"/>
</dbReference>
<keyword evidence="9" id="KW-0812">Transmembrane</keyword>
<accession>A0A125PVX1</accession>
<organism evidence="11 12">
    <name type="scientific">Xanthomonas campestris pv. translucens</name>
    <dbReference type="NCBI Taxonomy" id="343"/>
    <lineage>
        <taxon>Bacteria</taxon>
        <taxon>Pseudomonadati</taxon>
        <taxon>Pseudomonadota</taxon>
        <taxon>Gammaproteobacteria</taxon>
        <taxon>Lysobacterales</taxon>
        <taxon>Lysobacteraceae</taxon>
        <taxon>Xanthomonas</taxon>
        <taxon>Xanthomonas translucens group</taxon>
    </lineage>
</organism>
<dbReference type="EC" id="2.7.11.1" evidence="2"/>
<evidence type="ECO:0000259" key="10">
    <source>
        <dbReference type="PROSITE" id="PS50011"/>
    </source>
</evidence>
<evidence type="ECO:0000256" key="2">
    <source>
        <dbReference type="ARBA" id="ARBA00012513"/>
    </source>
</evidence>
<evidence type="ECO:0000256" key="8">
    <source>
        <dbReference type="SAM" id="MobiDB-lite"/>
    </source>
</evidence>
<feature type="region of interest" description="Disordered" evidence="8">
    <location>
        <begin position="1"/>
        <end position="48"/>
    </location>
</feature>
<comment type="similarity">
    <text evidence="1">Belongs to the protein kinase superfamily. NEK Ser/Thr protein kinase family. NIMA subfamily.</text>
</comment>
<dbReference type="AlphaFoldDB" id="A0A125PVX1"/>
<comment type="caution">
    <text evidence="11">The sequence shown here is derived from an EMBL/GenBank/DDBJ whole genome shotgun (WGS) entry which is preliminary data.</text>
</comment>